<keyword evidence="2" id="KW-1185">Reference proteome</keyword>
<dbReference type="Proteomes" id="UP000494183">
    <property type="component" value="Unassembled WGS sequence"/>
</dbReference>
<name>A0A6S7F0N6_9BURK</name>
<evidence type="ECO:0008006" key="3">
    <source>
        <dbReference type="Google" id="ProtNLM"/>
    </source>
</evidence>
<dbReference type="AlphaFoldDB" id="A0A6S7F0N6"/>
<reference evidence="1 2" key="1">
    <citation type="submission" date="2020-04" db="EMBL/GenBank/DDBJ databases">
        <authorList>
            <person name="De Canck E."/>
        </authorList>
    </citation>
    <scope>NUCLEOTIDE SEQUENCE [LARGE SCALE GENOMIC DNA]</scope>
    <source>
        <strain evidence="1 2">LMG 6000</strain>
    </source>
</reference>
<dbReference type="EMBL" id="CADILH010000004">
    <property type="protein sequence ID" value="CAB3932263.1"/>
    <property type="molecule type" value="Genomic_DNA"/>
</dbReference>
<proteinExistence type="predicted"/>
<protein>
    <recommendedName>
        <fullName evidence="3">Thiol-disulfide oxidoreductase ResA</fullName>
    </recommendedName>
</protein>
<accession>A0A6S7F0N6</accession>
<evidence type="ECO:0000313" key="1">
    <source>
        <dbReference type="EMBL" id="CAB3932263.1"/>
    </source>
</evidence>
<organism evidence="1 2">
    <name type="scientific">Achromobacter insolitus</name>
    <dbReference type="NCBI Taxonomy" id="217204"/>
    <lineage>
        <taxon>Bacteria</taxon>
        <taxon>Pseudomonadati</taxon>
        <taxon>Pseudomonadota</taxon>
        <taxon>Betaproteobacteria</taxon>
        <taxon>Burkholderiales</taxon>
        <taxon>Alcaligenaceae</taxon>
        <taxon>Achromobacter</taxon>
    </lineage>
</organism>
<evidence type="ECO:0000313" key="2">
    <source>
        <dbReference type="Proteomes" id="UP000494183"/>
    </source>
</evidence>
<sequence>MLVARSFDSHEEISMSAVLQAKTSPVTMVPAGVDLVEYYYERGFTDGLPVVPPTQEKIDEIVARLGGDASFVEARVAPRWGELTREVLAINMVMAGCKPEYAPVVLAAVKAITDPAFNLNGVQATTHVASPLLVVNGPIAREIGMNGGVNAFGSGNRANATIGRALRLIMLNVGGGWPGDLDKSTLGHPGKYTYCVCENELQSPLAPYHVEHGYKAEDSTVFALAAEAPHSVTNHISNDPEGILDTMCSAMSTIASNSAVLGGHIAVVLGLEHAQTIGKHGWSRADVRNYLYVNHGNRFIDLAYGHRYGKVYNRNLPKYYKREDDTRIPIVHSPEHIHLFVMGGEAGRFSVLIPGWGSMSTPVLRAIDGANAESADCTSGACAI</sequence>
<gene>
    <name evidence="1" type="ORF">LMG6000_02502</name>
</gene>